<accession>A0A8S0G0N7</accession>
<dbReference type="PROSITE" id="PS50977">
    <property type="entry name" value="HTH_TETR_2"/>
    <property type="match status" value="1"/>
</dbReference>
<proteinExistence type="predicted"/>
<dbReference type="Proteomes" id="UP000467488">
    <property type="component" value="Chromosome"/>
</dbReference>
<evidence type="ECO:0000256" key="2">
    <source>
        <dbReference type="ARBA" id="ARBA00023125"/>
    </source>
</evidence>
<evidence type="ECO:0000259" key="5">
    <source>
        <dbReference type="PROSITE" id="PS50977"/>
    </source>
</evidence>
<dbReference type="PRINTS" id="PR00455">
    <property type="entry name" value="HTHTETR"/>
</dbReference>
<feature type="DNA-binding region" description="H-T-H motif" evidence="4">
    <location>
        <begin position="37"/>
        <end position="56"/>
    </location>
</feature>
<name>A0A8S0G0N7_ECOLX</name>
<evidence type="ECO:0000256" key="1">
    <source>
        <dbReference type="ARBA" id="ARBA00023015"/>
    </source>
</evidence>
<dbReference type="PANTHER" id="PTHR30055">
    <property type="entry name" value="HTH-TYPE TRANSCRIPTIONAL REGULATOR RUTR"/>
    <property type="match status" value="1"/>
</dbReference>
<dbReference type="PANTHER" id="PTHR30055:SF234">
    <property type="entry name" value="HTH-TYPE TRANSCRIPTIONAL REGULATOR BETI"/>
    <property type="match status" value="1"/>
</dbReference>
<dbReference type="GO" id="GO:0003700">
    <property type="term" value="F:DNA-binding transcription factor activity"/>
    <property type="evidence" value="ECO:0007669"/>
    <property type="project" value="TreeGrafter"/>
</dbReference>
<dbReference type="Pfam" id="PF00440">
    <property type="entry name" value="TetR_N"/>
    <property type="match status" value="1"/>
</dbReference>
<dbReference type="InterPro" id="IPR050109">
    <property type="entry name" value="HTH-type_TetR-like_transc_reg"/>
</dbReference>
<dbReference type="GO" id="GO:0000976">
    <property type="term" value="F:transcription cis-regulatory region binding"/>
    <property type="evidence" value="ECO:0007669"/>
    <property type="project" value="TreeGrafter"/>
</dbReference>
<dbReference type="EMBL" id="AP022360">
    <property type="protein sequence ID" value="BBU86249.1"/>
    <property type="molecule type" value="Genomic_DNA"/>
</dbReference>
<sequence length="103" mass="11573">MNGVAKMPKLGMQSIRRRQLIDATLEAINEVGMHDATIAQIARRAGVSTGIISHYFRDKNGLLEATMRDITSQLRDAVLNRLHALPQGSAELRLQAHCWRKLR</sequence>
<gene>
    <name evidence="6" type="ORF">EIMP300_76490</name>
</gene>
<dbReference type="AlphaFoldDB" id="A0A8S0G0N7"/>
<dbReference type="NCBIfam" id="NF001978">
    <property type="entry name" value="PRK00767.1"/>
    <property type="match status" value="1"/>
</dbReference>
<reference evidence="6 7" key="1">
    <citation type="submission" date="2020-01" db="EMBL/GenBank/DDBJ databases">
        <title>Dynamics of blaIMP-6 dissemination in carbapenem resistant Enterobacteriacea isolated from regional surveillance in Osaka, Japan.</title>
        <authorList>
            <person name="Abe R."/>
            <person name="Akeda Y."/>
            <person name="Sugawara Y."/>
            <person name="Yamamoto N."/>
            <person name="Tomono K."/>
            <person name="Takeuchi D."/>
            <person name="Kawahara R."/>
            <person name="Hamada S."/>
        </authorList>
    </citation>
    <scope>NUCLEOTIDE SEQUENCE [LARGE SCALE GENOMIC DNA]</scope>
    <source>
        <strain evidence="6 7">E300</strain>
    </source>
</reference>
<organism evidence="6 7">
    <name type="scientific">Escherichia coli</name>
    <dbReference type="NCBI Taxonomy" id="562"/>
    <lineage>
        <taxon>Bacteria</taxon>
        <taxon>Pseudomonadati</taxon>
        <taxon>Pseudomonadota</taxon>
        <taxon>Gammaproteobacteria</taxon>
        <taxon>Enterobacterales</taxon>
        <taxon>Enterobacteriaceae</taxon>
        <taxon>Escherichia</taxon>
    </lineage>
</organism>
<evidence type="ECO:0000313" key="6">
    <source>
        <dbReference type="EMBL" id="BBU86249.1"/>
    </source>
</evidence>
<dbReference type="InterPro" id="IPR009057">
    <property type="entry name" value="Homeodomain-like_sf"/>
</dbReference>
<keyword evidence="2 4" id="KW-0238">DNA-binding</keyword>
<evidence type="ECO:0000256" key="3">
    <source>
        <dbReference type="ARBA" id="ARBA00023163"/>
    </source>
</evidence>
<dbReference type="SUPFAM" id="SSF46689">
    <property type="entry name" value="Homeodomain-like"/>
    <property type="match status" value="1"/>
</dbReference>
<dbReference type="InterPro" id="IPR001647">
    <property type="entry name" value="HTH_TetR"/>
</dbReference>
<dbReference type="InterPro" id="IPR023772">
    <property type="entry name" value="DNA-bd_HTH_TetR-type_CS"/>
</dbReference>
<evidence type="ECO:0000313" key="7">
    <source>
        <dbReference type="Proteomes" id="UP000467488"/>
    </source>
</evidence>
<keyword evidence="1" id="KW-0805">Transcription regulation</keyword>
<dbReference type="Gene3D" id="1.10.357.10">
    <property type="entry name" value="Tetracycline Repressor, domain 2"/>
    <property type="match status" value="1"/>
</dbReference>
<feature type="domain" description="HTH tetR-type" evidence="5">
    <location>
        <begin position="14"/>
        <end position="74"/>
    </location>
</feature>
<keyword evidence="3" id="KW-0804">Transcription</keyword>
<protein>
    <recommendedName>
        <fullName evidence="5">HTH tetR-type domain-containing protein</fullName>
    </recommendedName>
</protein>
<dbReference type="PROSITE" id="PS01081">
    <property type="entry name" value="HTH_TETR_1"/>
    <property type="match status" value="1"/>
</dbReference>
<evidence type="ECO:0000256" key="4">
    <source>
        <dbReference type="PROSITE-ProRule" id="PRU00335"/>
    </source>
</evidence>